<evidence type="ECO:0000256" key="9">
    <source>
        <dbReference type="RuleBase" id="RU003953"/>
    </source>
</evidence>
<dbReference type="NCBIfam" id="NF009814">
    <property type="entry name" value="PRK13299.1"/>
    <property type="match status" value="1"/>
</dbReference>
<evidence type="ECO:0000259" key="10">
    <source>
        <dbReference type="Pfam" id="PF01743"/>
    </source>
</evidence>
<feature type="domain" description="CCA-adding enzyme C-terminal" evidence="12">
    <location>
        <begin position="296"/>
        <end position="437"/>
    </location>
</feature>
<keyword evidence="7" id="KW-0460">Magnesium</keyword>
<proteinExistence type="inferred from homology"/>
<protein>
    <submittedName>
        <fullName evidence="13">CCA tRNA nucleotidyltransferase</fullName>
    </submittedName>
</protein>
<reference evidence="13 14" key="1">
    <citation type="submission" date="2017-10" db="EMBL/GenBank/DDBJ databases">
        <title>Resolving the taxonomy of Roseburia spp., Eubacterium rectale and Agathobacter spp. through phylogenomic analysis.</title>
        <authorList>
            <person name="Sheridan P.O."/>
            <person name="Walker A.W."/>
            <person name="Duncan S.H."/>
            <person name="Scott K.P."/>
            <person name="Toole P.W.O."/>
            <person name="Luis P."/>
            <person name="Flint H.J."/>
        </authorList>
    </citation>
    <scope>NUCLEOTIDE SEQUENCE [LARGE SCALE GENOMIC DNA]</scope>
    <source>
        <strain evidence="13 14">JK626</strain>
    </source>
</reference>
<keyword evidence="5" id="KW-0479">Metal-binding</keyword>
<evidence type="ECO:0000313" key="14">
    <source>
        <dbReference type="Proteomes" id="UP000225889"/>
    </source>
</evidence>
<organism evidence="13 14">
    <name type="scientific">Pseudobutyrivibrio ruminis</name>
    <dbReference type="NCBI Taxonomy" id="46206"/>
    <lineage>
        <taxon>Bacteria</taxon>
        <taxon>Bacillati</taxon>
        <taxon>Bacillota</taxon>
        <taxon>Clostridia</taxon>
        <taxon>Lachnospirales</taxon>
        <taxon>Lachnospiraceae</taxon>
        <taxon>Pseudobutyrivibrio</taxon>
    </lineage>
</organism>
<gene>
    <name evidence="13" type="ORF">CSX01_14530</name>
</gene>
<feature type="domain" description="tRNA nucleotidyltransferase/poly(A) polymerase RNA and SrmB- binding" evidence="11">
    <location>
        <begin position="170"/>
        <end position="231"/>
    </location>
</feature>
<evidence type="ECO:0000259" key="12">
    <source>
        <dbReference type="Pfam" id="PF13735"/>
    </source>
</evidence>
<evidence type="ECO:0000256" key="8">
    <source>
        <dbReference type="ARBA" id="ARBA00022884"/>
    </source>
</evidence>
<evidence type="ECO:0000259" key="11">
    <source>
        <dbReference type="Pfam" id="PF12627"/>
    </source>
</evidence>
<dbReference type="GO" id="GO:0008033">
    <property type="term" value="P:tRNA processing"/>
    <property type="evidence" value="ECO:0007669"/>
    <property type="project" value="UniProtKB-KW"/>
</dbReference>
<dbReference type="SUPFAM" id="SSF81301">
    <property type="entry name" value="Nucleotidyltransferase"/>
    <property type="match status" value="1"/>
</dbReference>
<comment type="caution">
    <text evidence="13">The sequence shown here is derived from an EMBL/GenBank/DDBJ whole genome shotgun (WGS) entry which is preliminary data.</text>
</comment>
<evidence type="ECO:0000256" key="4">
    <source>
        <dbReference type="ARBA" id="ARBA00022695"/>
    </source>
</evidence>
<dbReference type="GO" id="GO:0016779">
    <property type="term" value="F:nucleotidyltransferase activity"/>
    <property type="evidence" value="ECO:0007669"/>
    <property type="project" value="UniProtKB-KW"/>
</dbReference>
<keyword evidence="8 9" id="KW-0694">RNA-binding</keyword>
<dbReference type="Pfam" id="PF01743">
    <property type="entry name" value="PolyA_pol"/>
    <property type="match status" value="1"/>
</dbReference>
<accession>A0A2G3DSB9</accession>
<dbReference type="InterPro" id="IPR032828">
    <property type="entry name" value="PolyA_RNA-bd"/>
</dbReference>
<dbReference type="EMBL" id="PDYF01000083">
    <property type="protein sequence ID" value="PHU33745.1"/>
    <property type="molecule type" value="Genomic_DNA"/>
</dbReference>
<keyword evidence="6" id="KW-0547">Nucleotide-binding</keyword>
<dbReference type="RefSeq" id="WP_099392855.1">
    <property type="nucleotide sequence ID" value="NZ_PDYF01000083.1"/>
</dbReference>
<dbReference type="Pfam" id="PF13735">
    <property type="entry name" value="tRNA_NucTran2_2"/>
    <property type="match status" value="1"/>
</dbReference>
<dbReference type="InterPro" id="IPR002646">
    <property type="entry name" value="PolA_pol_head_dom"/>
</dbReference>
<comment type="similarity">
    <text evidence="9">Belongs to the tRNA nucleotidyltransferase/poly(A) polymerase family.</text>
</comment>
<dbReference type="Proteomes" id="UP000225889">
    <property type="component" value="Unassembled WGS sequence"/>
</dbReference>
<comment type="cofactor">
    <cofactor evidence="1">
        <name>Mg(2+)</name>
        <dbReference type="ChEBI" id="CHEBI:18420"/>
    </cofactor>
</comment>
<feature type="domain" description="Poly A polymerase head" evidence="10">
    <location>
        <begin position="23"/>
        <end position="143"/>
    </location>
</feature>
<evidence type="ECO:0000313" key="13">
    <source>
        <dbReference type="EMBL" id="PHU33745.1"/>
    </source>
</evidence>
<dbReference type="GO" id="GO:0000166">
    <property type="term" value="F:nucleotide binding"/>
    <property type="evidence" value="ECO:0007669"/>
    <property type="project" value="UniProtKB-KW"/>
</dbReference>
<evidence type="ECO:0000256" key="7">
    <source>
        <dbReference type="ARBA" id="ARBA00022842"/>
    </source>
</evidence>
<evidence type="ECO:0000256" key="6">
    <source>
        <dbReference type="ARBA" id="ARBA00022741"/>
    </source>
</evidence>
<dbReference type="Gene3D" id="1.10.246.80">
    <property type="match status" value="1"/>
</dbReference>
<dbReference type="InterPro" id="IPR003607">
    <property type="entry name" value="HD/PDEase_dom"/>
</dbReference>
<dbReference type="InterPro" id="IPR043519">
    <property type="entry name" value="NT_sf"/>
</dbReference>
<dbReference type="PANTHER" id="PTHR46173:SF1">
    <property type="entry name" value="CCA TRNA NUCLEOTIDYLTRANSFERASE 1, MITOCHONDRIAL"/>
    <property type="match status" value="1"/>
</dbReference>
<dbReference type="CDD" id="cd05398">
    <property type="entry name" value="NT_ClassII-CCAase"/>
    <property type="match status" value="1"/>
</dbReference>
<sequence length="443" mass="50293">MNMNLPADVSKIINILESNGHEAYAVGGCVRDCILGKIPHDWDITTSALPEMVKSLFDRTFDTGIEHGTVTVLLHGVGYEVTTYRVDGKYEDGRHPKEVTFTASLEEDLKRRDFTINAMAYNETKGLVDLFGGEADLEAGIIRAVGNPTERFTEDALRMLRALRFSAQLGFDIEANTYQAIKDLAPTLERISAERIQVEMVKLVTSDHPERMRDVYETGLTKVFFPEFDAMMECDQVNKHHMYTVGEHTIVSMGLAPADRVIRLAMLLHDIAKPVCKTTDENGQNHFKMHPVEGQKMAKTVLRRLKFDNDTTDKVCNLVKNHDDRPAINERNIRRMIIRVGQENFNDLLAVKRADCLAQSMYHRQEKLQYIDELEKMFNQIVAAGDCLKIKDLEINGKDLIQMGVPQGQRIGEVLNTIFDRVVDEPELNNREILIKMAKEIIG</sequence>
<dbReference type="InterPro" id="IPR032810">
    <property type="entry name" value="CCA-adding_enz_C"/>
</dbReference>
<dbReference type="InterPro" id="IPR050264">
    <property type="entry name" value="Bact_CCA-adding_enz_type3_sf"/>
</dbReference>
<keyword evidence="3" id="KW-0819">tRNA processing</keyword>
<dbReference type="SUPFAM" id="SSF81891">
    <property type="entry name" value="Poly A polymerase C-terminal region-like"/>
    <property type="match status" value="1"/>
</dbReference>
<evidence type="ECO:0000256" key="1">
    <source>
        <dbReference type="ARBA" id="ARBA00001946"/>
    </source>
</evidence>
<dbReference type="GO" id="GO:0046872">
    <property type="term" value="F:metal ion binding"/>
    <property type="evidence" value="ECO:0007669"/>
    <property type="project" value="UniProtKB-KW"/>
</dbReference>
<dbReference type="Gene3D" id="1.10.3090.10">
    <property type="entry name" value="cca-adding enzyme, domain 2"/>
    <property type="match status" value="1"/>
</dbReference>
<reference evidence="13 14" key="2">
    <citation type="submission" date="2017-10" db="EMBL/GenBank/DDBJ databases">
        <authorList>
            <person name="Banno H."/>
            <person name="Chua N.-H."/>
        </authorList>
    </citation>
    <scope>NUCLEOTIDE SEQUENCE [LARGE SCALE GENOMIC DNA]</scope>
    <source>
        <strain evidence="13 14">JK626</strain>
    </source>
</reference>
<evidence type="ECO:0000256" key="2">
    <source>
        <dbReference type="ARBA" id="ARBA00022679"/>
    </source>
</evidence>
<name>A0A2G3DSB9_9FIRM</name>
<evidence type="ECO:0000256" key="3">
    <source>
        <dbReference type="ARBA" id="ARBA00022694"/>
    </source>
</evidence>
<keyword evidence="4" id="KW-0548">Nucleotidyltransferase</keyword>
<evidence type="ECO:0000256" key="5">
    <source>
        <dbReference type="ARBA" id="ARBA00022723"/>
    </source>
</evidence>
<dbReference type="PANTHER" id="PTHR46173">
    <property type="entry name" value="CCA TRNA NUCLEOTIDYLTRANSFERASE 1, MITOCHONDRIAL"/>
    <property type="match status" value="1"/>
</dbReference>
<keyword evidence="2 9" id="KW-0808">Transferase</keyword>
<dbReference type="AlphaFoldDB" id="A0A2G3DSB9"/>
<dbReference type="GO" id="GO:0000049">
    <property type="term" value="F:tRNA binding"/>
    <property type="evidence" value="ECO:0007669"/>
    <property type="project" value="TreeGrafter"/>
</dbReference>
<dbReference type="CDD" id="cd00077">
    <property type="entry name" value="HDc"/>
    <property type="match status" value="1"/>
</dbReference>
<dbReference type="Pfam" id="PF12627">
    <property type="entry name" value="PolyA_pol_RNAbd"/>
    <property type="match status" value="1"/>
</dbReference>
<dbReference type="Gene3D" id="3.30.460.10">
    <property type="entry name" value="Beta Polymerase, domain 2"/>
    <property type="match status" value="1"/>
</dbReference>